<comment type="caution">
    <text evidence="1">The sequence shown here is derived from an EMBL/GenBank/DDBJ whole genome shotgun (WGS) entry which is preliminary data.</text>
</comment>
<dbReference type="Proteomes" id="UP001230685">
    <property type="component" value="Unassembled WGS sequence"/>
</dbReference>
<sequence>MPGKPVRRVVVVGGGTAGWMAAAMLASRLPAGRVGIAVVESPEIGIVGVGEATIPPILDFNRLLGIDEDELVRRTEGTYKLGIKFRDWREPGHSYFHPFGSYGAPIGGLSFHQHWLRTREGRLGEYSLPQVAAYAGKFSRPSDDPRSVLSKMSYALHFDASLYAGFLRERAIADGAVHVEGRIVDVRRDGQSGDVDSLVLQDGRVMAGDLFLDCSGFRGLLIEQALGTGYEDWSHWLPMDRAVAVPCAKTGEPTPFTRSTATGAGWRWRIPLQHRTGNGHVYCSSFLDDDSAERQLIEGLDAPALAQPRRLTFTTGRRKLSWNHNVIALGLASGFIEPLESTSIHLVQQGVQTLMALFPSASIEPAEVAQYNRLMQQDYERVRDFVILHYKHTLRRDTPFWRAVAAMDVPDSLASRLEVFRSHGRIILEPGELFTETSWAAVLLGQGPAPRGHDPQADAFPEELIRQQLQRMRGLIQRGADAMPSHASFLARGR</sequence>
<dbReference type="InterPro" id="IPR050816">
    <property type="entry name" value="Flavin-dep_Halogenase_NPB"/>
</dbReference>
<dbReference type="SUPFAM" id="SSF51905">
    <property type="entry name" value="FAD/NAD(P)-binding domain"/>
    <property type="match status" value="1"/>
</dbReference>
<dbReference type="InterPro" id="IPR033856">
    <property type="entry name" value="Trp_halogen"/>
</dbReference>
<proteinExistence type="predicted"/>
<dbReference type="RefSeq" id="WP_305172845.1">
    <property type="nucleotide sequence ID" value="NZ_JAUUDS010000002.1"/>
</dbReference>
<dbReference type="EMBL" id="JAUUDS010000002">
    <property type="protein sequence ID" value="MDP1026981.1"/>
    <property type="molecule type" value="Genomic_DNA"/>
</dbReference>
<protein>
    <submittedName>
        <fullName evidence="1">Tryptophan 7-halogenase</fullName>
    </submittedName>
</protein>
<evidence type="ECO:0000313" key="1">
    <source>
        <dbReference type="EMBL" id="MDP1026981.1"/>
    </source>
</evidence>
<dbReference type="PIRSF" id="PIRSF011396">
    <property type="entry name" value="Trp_halogenase"/>
    <property type="match status" value="1"/>
</dbReference>
<gene>
    <name evidence="1" type="ORF">Q5H91_07140</name>
</gene>
<dbReference type="Gene3D" id="3.50.50.60">
    <property type="entry name" value="FAD/NAD(P)-binding domain"/>
    <property type="match status" value="1"/>
</dbReference>
<dbReference type="Pfam" id="PF04820">
    <property type="entry name" value="Trp_halogenase"/>
    <property type="match status" value="1"/>
</dbReference>
<organism evidence="1 2">
    <name type="scientific">Sphingomonas aurea</name>
    <dbReference type="NCBI Taxonomy" id="3063994"/>
    <lineage>
        <taxon>Bacteria</taxon>
        <taxon>Pseudomonadati</taxon>
        <taxon>Pseudomonadota</taxon>
        <taxon>Alphaproteobacteria</taxon>
        <taxon>Sphingomonadales</taxon>
        <taxon>Sphingomonadaceae</taxon>
        <taxon>Sphingomonas</taxon>
    </lineage>
</organism>
<keyword evidence="2" id="KW-1185">Reference proteome</keyword>
<dbReference type="PANTHER" id="PTHR43747:SF4">
    <property type="entry name" value="FLAVIN-DEPENDENT TRYPTOPHAN HALOGENASE"/>
    <property type="match status" value="1"/>
</dbReference>
<evidence type="ECO:0000313" key="2">
    <source>
        <dbReference type="Proteomes" id="UP001230685"/>
    </source>
</evidence>
<dbReference type="InterPro" id="IPR006905">
    <property type="entry name" value="Flavin_halogenase"/>
</dbReference>
<dbReference type="InterPro" id="IPR036188">
    <property type="entry name" value="FAD/NAD-bd_sf"/>
</dbReference>
<reference evidence="1 2" key="1">
    <citation type="submission" date="2023-07" db="EMBL/GenBank/DDBJ databases">
        <authorList>
            <person name="Kim M.K."/>
        </authorList>
    </citation>
    <scope>NUCLEOTIDE SEQUENCE [LARGE SCALE GENOMIC DNA]</scope>
    <source>
        <strain evidence="1 2">KR1UV-12</strain>
    </source>
</reference>
<accession>A0ABT9EJ66</accession>
<name>A0ABT9EJ66_9SPHN</name>
<dbReference type="PANTHER" id="PTHR43747">
    <property type="entry name" value="FAD-BINDING PROTEIN"/>
    <property type="match status" value="1"/>
</dbReference>